<dbReference type="SUPFAM" id="SSF48452">
    <property type="entry name" value="TPR-like"/>
    <property type="match status" value="1"/>
</dbReference>
<organism evidence="3 4">
    <name type="scientific">Fodinibius salinus</name>
    <dbReference type="NCBI Taxonomy" id="860790"/>
    <lineage>
        <taxon>Bacteria</taxon>
        <taxon>Pseudomonadati</taxon>
        <taxon>Balneolota</taxon>
        <taxon>Balneolia</taxon>
        <taxon>Balneolales</taxon>
        <taxon>Balneolaceae</taxon>
        <taxon>Fodinibius</taxon>
    </lineage>
</organism>
<evidence type="ECO:0000256" key="1">
    <source>
        <dbReference type="SAM" id="Coils"/>
    </source>
</evidence>
<dbReference type="Gene3D" id="1.25.40.10">
    <property type="entry name" value="Tetratricopeptide repeat domain"/>
    <property type="match status" value="1"/>
</dbReference>
<dbReference type="InterPro" id="IPR011990">
    <property type="entry name" value="TPR-like_helical_dom_sf"/>
</dbReference>
<reference evidence="3 4" key="1">
    <citation type="submission" date="2019-07" db="EMBL/GenBank/DDBJ databases">
        <title>Genomic Encyclopedia of Archaeal and Bacterial Type Strains, Phase II (KMG-II): from individual species to whole genera.</title>
        <authorList>
            <person name="Goeker M."/>
        </authorList>
    </citation>
    <scope>NUCLEOTIDE SEQUENCE [LARGE SCALE GENOMIC DNA]</scope>
    <source>
        <strain evidence="3 4">DSM 21935</strain>
    </source>
</reference>
<keyword evidence="4" id="KW-1185">Reference proteome</keyword>
<dbReference type="EMBL" id="VNHY01000001">
    <property type="protein sequence ID" value="TYP95277.1"/>
    <property type="molecule type" value="Genomic_DNA"/>
</dbReference>
<evidence type="ECO:0000313" key="4">
    <source>
        <dbReference type="Proteomes" id="UP000324595"/>
    </source>
</evidence>
<evidence type="ECO:0000256" key="2">
    <source>
        <dbReference type="SAM" id="MobiDB-lite"/>
    </source>
</evidence>
<feature type="region of interest" description="Disordered" evidence="2">
    <location>
        <begin position="129"/>
        <end position="152"/>
    </location>
</feature>
<keyword evidence="1" id="KW-0175">Coiled coil</keyword>
<dbReference type="RefSeq" id="WP_148897952.1">
    <property type="nucleotide sequence ID" value="NZ_VNHY01000001.1"/>
</dbReference>
<feature type="coiled-coil region" evidence="1">
    <location>
        <begin position="179"/>
        <end position="210"/>
    </location>
</feature>
<sequence length="211" mass="24083">MAELPFEIPESLASYAEHFENNPVKATKRLEKQLQKRGPDAVGHFLLAWFYHQRGRKDQAVDEALKAKIFAPGSPFFKKLHYYYSHPQTFDAWTPESSASPNKQKESPTQHGPVLNLDNLIQKLSAVESERLTPNGDADKVPLDGKSSGSSENIDNLVSETLAEIHVEQGKFETAIKMYKQLKKTNTDKEEQFEKKIRQLEKQKEAKNQEE</sequence>
<dbReference type="AlphaFoldDB" id="A0A5D3YNB8"/>
<dbReference type="OrthoDB" id="594666at2"/>
<dbReference type="Proteomes" id="UP000324595">
    <property type="component" value="Unassembled WGS sequence"/>
</dbReference>
<dbReference type="Pfam" id="PF13176">
    <property type="entry name" value="TPR_7"/>
    <property type="match status" value="1"/>
</dbReference>
<dbReference type="InterPro" id="IPR019734">
    <property type="entry name" value="TPR_rpt"/>
</dbReference>
<proteinExistence type="predicted"/>
<accession>A0A5D3YNB8</accession>
<protein>
    <submittedName>
        <fullName evidence="3">Tetratricopeptide repeat-containing protein</fullName>
    </submittedName>
</protein>
<gene>
    <name evidence="3" type="ORF">LX73_0575</name>
</gene>
<comment type="caution">
    <text evidence="3">The sequence shown here is derived from an EMBL/GenBank/DDBJ whole genome shotgun (WGS) entry which is preliminary data.</text>
</comment>
<evidence type="ECO:0000313" key="3">
    <source>
        <dbReference type="EMBL" id="TYP95277.1"/>
    </source>
</evidence>
<name>A0A5D3YNB8_9BACT</name>
<feature type="region of interest" description="Disordered" evidence="2">
    <location>
        <begin position="94"/>
        <end position="115"/>
    </location>
</feature>